<evidence type="ECO:0000313" key="3">
    <source>
        <dbReference type="Proteomes" id="UP000233654"/>
    </source>
</evidence>
<keyword evidence="1" id="KW-0472">Membrane</keyword>
<reference evidence="2 3" key="1">
    <citation type="journal article" date="2017" name="ISME J.">
        <title>Potential for microbial H2 and metal transformations associated with novel bacteria and archaea in deep terrestrial subsurface sediments.</title>
        <authorList>
            <person name="Hernsdorf A.W."/>
            <person name="Amano Y."/>
            <person name="Miyakawa K."/>
            <person name="Ise K."/>
            <person name="Suzuki Y."/>
            <person name="Anantharaman K."/>
            <person name="Probst A."/>
            <person name="Burstein D."/>
            <person name="Thomas B.C."/>
            <person name="Banfield J.F."/>
        </authorList>
    </citation>
    <scope>NUCLEOTIDE SEQUENCE [LARGE SCALE GENOMIC DNA]</scope>
    <source>
        <strain evidence="2">HGW-Actinobacteria-3</strain>
    </source>
</reference>
<comment type="caution">
    <text evidence="2">The sequence shown here is derived from an EMBL/GenBank/DDBJ whole genome shotgun (WGS) entry which is preliminary data.</text>
</comment>
<evidence type="ECO:0000256" key="1">
    <source>
        <dbReference type="SAM" id="Phobius"/>
    </source>
</evidence>
<accession>A0A2N3G876</accession>
<organism evidence="2 3">
    <name type="scientific">Candidatus Anoxymicrobium japonicum</name>
    <dbReference type="NCBI Taxonomy" id="2013648"/>
    <lineage>
        <taxon>Bacteria</taxon>
        <taxon>Bacillati</taxon>
        <taxon>Actinomycetota</taxon>
        <taxon>Candidatus Geothermincolia</taxon>
        <taxon>Candidatus Geothermincolales</taxon>
        <taxon>Candidatus Anoxymicrobiaceae</taxon>
        <taxon>Candidatus Anoxymicrobium</taxon>
    </lineage>
</organism>
<keyword evidence="1" id="KW-1133">Transmembrane helix</keyword>
<proteinExistence type="predicted"/>
<dbReference type="AlphaFoldDB" id="A0A2N3G876"/>
<name>A0A2N3G876_9ACTN</name>
<feature type="transmembrane region" description="Helical" evidence="1">
    <location>
        <begin position="467"/>
        <end position="488"/>
    </location>
</feature>
<keyword evidence="1" id="KW-0812">Transmembrane</keyword>
<evidence type="ECO:0000313" key="2">
    <source>
        <dbReference type="EMBL" id="PKQ28916.1"/>
    </source>
</evidence>
<dbReference type="EMBL" id="PHEX01000002">
    <property type="protein sequence ID" value="PKQ28916.1"/>
    <property type="molecule type" value="Genomic_DNA"/>
</dbReference>
<gene>
    <name evidence="2" type="ORF">CVT63_00295</name>
</gene>
<protein>
    <submittedName>
        <fullName evidence="2">Uncharacterized protein</fullName>
    </submittedName>
</protein>
<sequence length="510" mass="55186">MKADDADSSAINVKVSFTMRNGMKAVFRPSEQNKQRMVNWPVPTFALQSQSNSAFTVEPAGESDEGWIVTSALDGVVQFAYKVKFANPGGAYGVITGEAPLTAGAPRAIASMDLKAFVASDALMAPENEYGEYLSNQFSVKVLTTEGQTALAPWKIGDDGDFEVGSTSELFSNILAWGKIKKIKLRSSAPVITVGFAGDCNRLSGSQRASYGDALTKIYNELRNVMGARPRQSTVTALVVGAERYGLKEPASGSQRDSFVLFHGGKLLAGPAAAAAARAWFELWNRWSLVPSRGGDAMWMQEGLPWFFGYRTAARLGLMDASSAYRGFCKIYSDYLADPKAATVSLADAESNSESHRLLETKGAVLTAAMSVKLSNGAAGGAKDMEWLLGRMARKFNHFEKKEYSLVDVSEILEKGASPSWDRFFACRARGTDTILASEFSTTDTFGSGCVAGGSKRLSGKSSTKNWAYLVVAILIVFAIPLIFSAYIRRSIKLDMTMPNIFSDFDDEDS</sequence>
<dbReference type="Proteomes" id="UP000233654">
    <property type="component" value="Unassembled WGS sequence"/>
</dbReference>